<protein>
    <submittedName>
        <fullName evidence="1">Uncharacterized protein</fullName>
    </submittedName>
</protein>
<dbReference type="EMBL" id="BART01037591">
    <property type="protein sequence ID" value="GAH09097.1"/>
    <property type="molecule type" value="Genomic_DNA"/>
</dbReference>
<dbReference type="AlphaFoldDB" id="X1CMV4"/>
<evidence type="ECO:0000313" key="1">
    <source>
        <dbReference type="EMBL" id="GAH09097.1"/>
    </source>
</evidence>
<name>X1CMV4_9ZZZZ</name>
<feature type="non-terminal residue" evidence="1">
    <location>
        <position position="39"/>
    </location>
</feature>
<accession>X1CMV4</accession>
<reference evidence="1" key="1">
    <citation type="journal article" date="2014" name="Front. Microbiol.">
        <title>High frequency of phylogenetically diverse reductive dehalogenase-homologous genes in deep subseafloor sedimentary metagenomes.</title>
        <authorList>
            <person name="Kawai M."/>
            <person name="Futagami T."/>
            <person name="Toyoda A."/>
            <person name="Takaki Y."/>
            <person name="Nishi S."/>
            <person name="Hori S."/>
            <person name="Arai W."/>
            <person name="Tsubouchi T."/>
            <person name="Morono Y."/>
            <person name="Uchiyama I."/>
            <person name="Ito T."/>
            <person name="Fujiyama A."/>
            <person name="Inagaki F."/>
            <person name="Takami H."/>
        </authorList>
    </citation>
    <scope>NUCLEOTIDE SEQUENCE</scope>
    <source>
        <strain evidence="1">Expedition CK06-06</strain>
    </source>
</reference>
<proteinExistence type="predicted"/>
<comment type="caution">
    <text evidence="1">The sequence shown here is derived from an EMBL/GenBank/DDBJ whole genome shotgun (WGS) entry which is preliminary data.</text>
</comment>
<sequence length="39" mass="4534">MGKHNFYKLSGLFQGNFSENLTLNLPYYVSDIVIKIKKI</sequence>
<organism evidence="1">
    <name type="scientific">marine sediment metagenome</name>
    <dbReference type="NCBI Taxonomy" id="412755"/>
    <lineage>
        <taxon>unclassified sequences</taxon>
        <taxon>metagenomes</taxon>
        <taxon>ecological metagenomes</taxon>
    </lineage>
</organism>
<gene>
    <name evidence="1" type="ORF">S01H4_62820</name>
</gene>